<evidence type="ECO:0000256" key="1">
    <source>
        <dbReference type="ARBA" id="ARBA00023015"/>
    </source>
</evidence>
<sequence>MVGIGGRSKGCKTCRRRRVKCDEGKPHCQRCRKANVECDGYNQYAEFVDVTPQLISKLSSQETRSSTALSPTESAESNDSVVELPFMPLTVNPAFDEQIVFTSHLINRLFSWAMDPNSPESASWIFSLTCPPENQRGLSTSSLRALATAYFGKTHGHSDLIRKGAGFYSRALTSLRGKLQDPTLVLGDEVLVAIVCMGIYELVTFDQPHGWLHHYKGLARLTHLRGPHCFQAGVAHTLLPTLRSCICIGFLVERKRCFLEDPEWKTTPWAMTGFESKEPVSYLHDHLSDLPGFLEDMDRVVNWPADEPGLDDFKAAYGGRVYATLEAVYAWRWDWEQRFPHATYLISPKDLDPEATLGLPHSPFESIIWFPNGYRATELITYNCIRLIATRALEISGISIDIPLTEANSTDPLMPMQGTRHDVAIETCRMMNYHLHVLRRSSGAFMLLFPLNVSYLHLEGDYEGAKSWLEGVMAVVADTHGFEIGRKENLPRQAEGVRYLENTRH</sequence>
<gene>
    <name evidence="5" type="ORF">N7476_007951</name>
</gene>
<evidence type="ECO:0000256" key="4">
    <source>
        <dbReference type="ARBA" id="ARBA00023242"/>
    </source>
</evidence>
<dbReference type="InterPro" id="IPR001138">
    <property type="entry name" value="Zn2Cys6_DnaBD"/>
</dbReference>
<keyword evidence="1" id="KW-0805">Transcription regulation</keyword>
<dbReference type="GO" id="GO:0008270">
    <property type="term" value="F:zinc ion binding"/>
    <property type="evidence" value="ECO:0007669"/>
    <property type="project" value="InterPro"/>
</dbReference>
<evidence type="ECO:0000313" key="5">
    <source>
        <dbReference type="EMBL" id="KAJ5307295.1"/>
    </source>
</evidence>
<name>A0A9W9GXF0_9EURO</name>
<evidence type="ECO:0000256" key="3">
    <source>
        <dbReference type="ARBA" id="ARBA00023163"/>
    </source>
</evidence>
<dbReference type="PANTHER" id="PTHR38111:SF2">
    <property type="entry name" value="FINGER DOMAIN PROTEIN, PUTATIVE (AFU_ORTHOLOGUE AFUA_1G01560)-RELATED"/>
    <property type="match status" value="1"/>
</dbReference>
<protein>
    <submittedName>
        <fullName evidence="5">Uncharacterized protein</fullName>
    </submittedName>
</protein>
<comment type="caution">
    <text evidence="5">The sequence shown here is derived from an EMBL/GenBank/DDBJ whole genome shotgun (WGS) entry which is preliminary data.</text>
</comment>
<dbReference type="SMART" id="SM00066">
    <property type="entry name" value="GAL4"/>
    <property type="match status" value="1"/>
</dbReference>
<accession>A0A9W9GXF0</accession>
<dbReference type="InterPro" id="IPR036864">
    <property type="entry name" value="Zn2-C6_fun-type_DNA-bd_sf"/>
</dbReference>
<dbReference type="Gene3D" id="4.10.240.10">
    <property type="entry name" value="Zn(2)-C6 fungal-type DNA-binding domain"/>
    <property type="match status" value="1"/>
</dbReference>
<keyword evidence="3" id="KW-0804">Transcription</keyword>
<dbReference type="SUPFAM" id="SSF57701">
    <property type="entry name" value="Zn2/Cys6 DNA-binding domain"/>
    <property type="match status" value="1"/>
</dbReference>
<dbReference type="PANTHER" id="PTHR38111">
    <property type="entry name" value="ZN(2)-C6 FUNGAL-TYPE DOMAIN-CONTAINING PROTEIN-RELATED"/>
    <property type="match status" value="1"/>
</dbReference>
<proteinExistence type="predicted"/>
<dbReference type="PROSITE" id="PS50048">
    <property type="entry name" value="ZN2_CY6_FUNGAL_2"/>
    <property type="match status" value="1"/>
</dbReference>
<dbReference type="GO" id="GO:0003677">
    <property type="term" value="F:DNA binding"/>
    <property type="evidence" value="ECO:0007669"/>
    <property type="project" value="UniProtKB-KW"/>
</dbReference>
<reference evidence="5" key="2">
    <citation type="journal article" date="2023" name="IMA Fungus">
        <title>Comparative genomic study of the Penicillium genus elucidates a diverse pangenome and 15 lateral gene transfer events.</title>
        <authorList>
            <person name="Petersen C."/>
            <person name="Sorensen T."/>
            <person name="Nielsen M.R."/>
            <person name="Sondergaard T.E."/>
            <person name="Sorensen J.L."/>
            <person name="Fitzpatrick D.A."/>
            <person name="Frisvad J.C."/>
            <person name="Nielsen K.L."/>
        </authorList>
    </citation>
    <scope>NUCLEOTIDE SEQUENCE</scope>
    <source>
        <strain evidence="5">IBT 21472</strain>
    </source>
</reference>
<dbReference type="CDD" id="cd00067">
    <property type="entry name" value="GAL4"/>
    <property type="match status" value="1"/>
</dbReference>
<dbReference type="GO" id="GO:0000981">
    <property type="term" value="F:DNA-binding transcription factor activity, RNA polymerase II-specific"/>
    <property type="evidence" value="ECO:0007669"/>
    <property type="project" value="InterPro"/>
</dbReference>
<reference evidence="5" key="1">
    <citation type="submission" date="2022-12" db="EMBL/GenBank/DDBJ databases">
        <authorList>
            <person name="Petersen C."/>
        </authorList>
    </citation>
    <scope>NUCLEOTIDE SEQUENCE</scope>
    <source>
        <strain evidence="5">IBT 21472</strain>
    </source>
</reference>
<dbReference type="EMBL" id="JAPZBO010000008">
    <property type="protein sequence ID" value="KAJ5307295.1"/>
    <property type="molecule type" value="Genomic_DNA"/>
</dbReference>
<organism evidence="5 6">
    <name type="scientific">Penicillium atrosanguineum</name>
    <dbReference type="NCBI Taxonomy" id="1132637"/>
    <lineage>
        <taxon>Eukaryota</taxon>
        <taxon>Fungi</taxon>
        <taxon>Dikarya</taxon>
        <taxon>Ascomycota</taxon>
        <taxon>Pezizomycotina</taxon>
        <taxon>Eurotiomycetes</taxon>
        <taxon>Eurotiomycetidae</taxon>
        <taxon>Eurotiales</taxon>
        <taxon>Aspergillaceae</taxon>
        <taxon>Penicillium</taxon>
    </lineage>
</organism>
<evidence type="ECO:0000256" key="2">
    <source>
        <dbReference type="ARBA" id="ARBA00023125"/>
    </source>
</evidence>
<keyword evidence="6" id="KW-1185">Reference proteome</keyword>
<keyword evidence="4" id="KW-0539">Nucleus</keyword>
<evidence type="ECO:0000313" key="6">
    <source>
        <dbReference type="Proteomes" id="UP001147746"/>
    </source>
</evidence>
<dbReference type="InterPro" id="IPR053178">
    <property type="entry name" value="Osmoadaptation_assoc"/>
</dbReference>
<dbReference type="Proteomes" id="UP001147746">
    <property type="component" value="Unassembled WGS sequence"/>
</dbReference>
<dbReference type="AlphaFoldDB" id="A0A9W9GXF0"/>
<keyword evidence="2" id="KW-0238">DNA-binding</keyword>
<dbReference type="Pfam" id="PF00172">
    <property type="entry name" value="Zn_clus"/>
    <property type="match status" value="1"/>
</dbReference>
<dbReference type="PROSITE" id="PS00463">
    <property type="entry name" value="ZN2_CY6_FUNGAL_1"/>
    <property type="match status" value="1"/>
</dbReference>